<dbReference type="FunFam" id="3.80.10.10:FF:000793">
    <property type="entry name" value="Leucine rich melanocyte differentiation associated"/>
    <property type="match status" value="1"/>
</dbReference>
<dbReference type="EnsemblMetazoa" id="XM_019904652.1">
    <property type="protein sequence ID" value="XP_019760211.1"/>
    <property type="gene ID" value="LOC109537770"/>
</dbReference>
<evidence type="ECO:0000313" key="1">
    <source>
        <dbReference type="EMBL" id="ENN77000.1"/>
    </source>
</evidence>
<dbReference type="PROSITE" id="PS51450">
    <property type="entry name" value="LRR"/>
    <property type="match status" value="1"/>
</dbReference>
<accession>N6U5W1</accession>
<dbReference type="OrthoDB" id="272149at2759"/>
<sequence>MEESVTAFTDMLPSTVSFSEGRLCYCGQGCTRIPETLVKLYGAKVQSLDFSSNDLVTLKGLDAFQQLQELVLDNNQLGDSLTVPVLPKLHTLSLNKNQICNLEALLLQIKQNLPALNYLSLLGNQACPNQLSNQEHDEEDYQRYRYFVLYHLPQLKFLDSNRVSEQERWEAKNRGQFMNIVTPSGAGNVNVNLQLNNLAISGNLKYSPLPRALRNPDDYKGAYGKCRYRYSGKHSEGNRFISNNDL</sequence>
<dbReference type="SUPFAM" id="SSF52058">
    <property type="entry name" value="L domain-like"/>
    <property type="match status" value="1"/>
</dbReference>
<dbReference type="EMBL" id="KB740960">
    <property type="protein sequence ID" value="ENN77000.1"/>
    <property type="molecule type" value="Genomic_DNA"/>
</dbReference>
<reference evidence="1 3" key="1">
    <citation type="journal article" date="2013" name="Genome Biol.">
        <title>Draft genome of the mountain pine beetle, Dendroctonus ponderosae Hopkins, a major forest pest.</title>
        <authorList>
            <person name="Keeling C.I."/>
            <person name="Yuen M.M."/>
            <person name="Liao N.Y."/>
            <person name="Docking T.R."/>
            <person name="Chan S.K."/>
            <person name="Taylor G.A."/>
            <person name="Palmquist D.L."/>
            <person name="Jackman S.D."/>
            <person name="Nguyen A."/>
            <person name="Li M."/>
            <person name="Henderson H."/>
            <person name="Janes J.K."/>
            <person name="Zhao Y."/>
            <person name="Pandoh P."/>
            <person name="Moore R."/>
            <person name="Sperling F.A."/>
            <person name="Huber D.P."/>
            <person name="Birol I."/>
            <person name="Jones S.J."/>
            <person name="Bohlmann J."/>
        </authorList>
    </citation>
    <scope>NUCLEOTIDE SEQUENCE</scope>
</reference>
<feature type="non-terminal residue" evidence="1">
    <location>
        <position position="1"/>
    </location>
</feature>
<dbReference type="Gene3D" id="3.80.10.10">
    <property type="entry name" value="Ribonuclease Inhibitor"/>
    <property type="match status" value="1"/>
</dbReference>
<gene>
    <name evidence="2" type="primary">109537770</name>
    <name evidence="1" type="ORF">YQE_06494</name>
</gene>
<organism evidence="1">
    <name type="scientific">Dendroctonus ponderosae</name>
    <name type="common">Mountain pine beetle</name>
    <dbReference type="NCBI Taxonomy" id="77166"/>
    <lineage>
        <taxon>Eukaryota</taxon>
        <taxon>Metazoa</taxon>
        <taxon>Ecdysozoa</taxon>
        <taxon>Arthropoda</taxon>
        <taxon>Hexapoda</taxon>
        <taxon>Insecta</taxon>
        <taxon>Pterygota</taxon>
        <taxon>Neoptera</taxon>
        <taxon>Endopterygota</taxon>
        <taxon>Coleoptera</taxon>
        <taxon>Polyphaga</taxon>
        <taxon>Cucujiformia</taxon>
        <taxon>Curculionidae</taxon>
        <taxon>Scolytinae</taxon>
        <taxon>Dendroctonus</taxon>
    </lineage>
</organism>
<evidence type="ECO:0000313" key="2">
    <source>
        <dbReference type="EnsemblMetazoa" id="XP_019760211.1"/>
    </source>
</evidence>
<dbReference type="Proteomes" id="UP000019118">
    <property type="component" value="Unassembled WGS sequence"/>
</dbReference>
<keyword evidence="3" id="KW-1185">Reference proteome</keyword>
<dbReference type="PANTHER" id="PTHR46282">
    <property type="entry name" value="LEUCINE-RICH MELANOCYTE DIFFERENTIATION-ASSOCIATED PROTEIN"/>
    <property type="match status" value="1"/>
</dbReference>
<dbReference type="InterPro" id="IPR032675">
    <property type="entry name" value="LRR_dom_sf"/>
</dbReference>
<name>N6U5W1_DENPD</name>
<dbReference type="PANTHER" id="PTHR46282:SF2">
    <property type="entry name" value="LEUCINE-RICH MELANOCYTE DIFFERENTIATION-ASSOCIATED PROTEIN"/>
    <property type="match status" value="1"/>
</dbReference>
<dbReference type="InterPro" id="IPR043313">
    <property type="entry name" value="LRMDA"/>
</dbReference>
<proteinExistence type="predicted"/>
<dbReference type="AlphaFoldDB" id="N6U5W1"/>
<evidence type="ECO:0008006" key="4">
    <source>
        <dbReference type="Google" id="ProtNLM"/>
    </source>
</evidence>
<protein>
    <recommendedName>
        <fullName evidence="4">U2A'/phosphoprotein 32 family A C-terminal domain-containing protein</fullName>
    </recommendedName>
</protein>
<dbReference type="Pfam" id="PF14580">
    <property type="entry name" value="LRR_9"/>
    <property type="match status" value="1"/>
</dbReference>
<dbReference type="HOGENOM" id="CLU_075145_0_0_1"/>
<dbReference type="OMA" id="KNPACPN"/>
<dbReference type="KEGG" id="dpa:109537770"/>
<evidence type="ECO:0000313" key="3">
    <source>
        <dbReference type="Proteomes" id="UP000019118"/>
    </source>
</evidence>
<dbReference type="InterPro" id="IPR001611">
    <property type="entry name" value="Leu-rich_rpt"/>
</dbReference>
<reference evidence="2" key="2">
    <citation type="submission" date="2024-08" db="UniProtKB">
        <authorList>
            <consortium name="EnsemblMetazoa"/>
        </authorList>
    </citation>
    <scope>IDENTIFICATION</scope>
</reference>